<feature type="transmembrane region" description="Helical" evidence="1">
    <location>
        <begin position="46"/>
        <end position="68"/>
    </location>
</feature>
<evidence type="ECO:0000313" key="3">
    <source>
        <dbReference type="Proteomes" id="UP001473424"/>
    </source>
</evidence>
<gene>
    <name evidence="2" type="ORF">SAP269_21460</name>
</gene>
<dbReference type="EMBL" id="AP028956">
    <property type="protein sequence ID" value="BET39557.1"/>
    <property type="molecule type" value="Genomic_DNA"/>
</dbReference>
<dbReference type="Proteomes" id="UP001473424">
    <property type="component" value="Plasmid pSAP_1"/>
</dbReference>
<geneLocation type="plasmid" evidence="2 3">
    <name>pSAP_1</name>
</geneLocation>
<proteinExistence type="predicted"/>
<protein>
    <recommendedName>
        <fullName evidence="4">Spiroplasmavirus-related protein</fullName>
    </recommendedName>
</protein>
<evidence type="ECO:0008006" key="4">
    <source>
        <dbReference type="Google" id="ProtNLM"/>
    </source>
</evidence>
<organism evidence="2 3">
    <name type="scientific">Spiroplasma ixodetis</name>
    <dbReference type="NCBI Taxonomy" id="2141"/>
    <lineage>
        <taxon>Bacteria</taxon>
        <taxon>Bacillati</taxon>
        <taxon>Mycoplasmatota</taxon>
        <taxon>Mollicutes</taxon>
        <taxon>Entomoplasmatales</taxon>
        <taxon>Spiroplasmataceae</taxon>
        <taxon>Spiroplasma</taxon>
    </lineage>
</organism>
<reference evidence="3" key="1">
    <citation type="journal article" date="2024" name="FEMS Microbiol. Lett.">
        <title>Genomic insights into Spiroplasma endosymbionts that induce male-killing and protective phenotypes in the pea aphid.</title>
        <authorList>
            <person name="Arai H."/>
            <person name="Legeai F."/>
            <person name="Kageyama D."/>
            <person name="Sugio A."/>
            <person name="Simon J.C."/>
        </authorList>
    </citation>
    <scope>NUCLEOTIDE SEQUENCE [LARGE SCALE GENOMIC DNA]</scope>
    <source>
        <strain evidence="3">sAp269</strain>
        <plasmid evidence="3">pSAP_1</plasmid>
    </source>
</reference>
<name>A0ABM8JRJ0_9MOLU</name>
<evidence type="ECO:0000256" key="1">
    <source>
        <dbReference type="SAM" id="Phobius"/>
    </source>
</evidence>
<keyword evidence="3" id="KW-1185">Reference proteome</keyword>
<sequence>MKNLLTLLSLITISTITSNALLNKNINVKIPTSSLIDFFINNEKSMIVKLLILLIETLIIGLKMKLLLVI</sequence>
<keyword evidence="1" id="KW-0812">Transmembrane</keyword>
<evidence type="ECO:0000313" key="2">
    <source>
        <dbReference type="EMBL" id="BET39557.1"/>
    </source>
</evidence>
<keyword evidence="1" id="KW-0472">Membrane</keyword>
<keyword evidence="2" id="KW-0614">Plasmid</keyword>
<keyword evidence="1" id="KW-1133">Transmembrane helix</keyword>
<accession>A0ABM8JRJ0</accession>